<dbReference type="InterPro" id="IPR045474">
    <property type="entry name" value="GEVED"/>
</dbReference>
<evidence type="ECO:0000259" key="2">
    <source>
        <dbReference type="Pfam" id="PF17802"/>
    </source>
</evidence>
<dbReference type="InterPro" id="IPR013783">
    <property type="entry name" value="Ig-like_fold"/>
</dbReference>
<evidence type="ECO:0008006" key="6">
    <source>
        <dbReference type="Google" id="ProtNLM"/>
    </source>
</evidence>
<dbReference type="EMBL" id="JAUSQL010000001">
    <property type="protein sequence ID" value="MDP9831452.1"/>
    <property type="molecule type" value="Genomic_DNA"/>
</dbReference>
<accession>A0ABT9PG63</accession>
<comment type="caution">
    <text evidence="4">The sequence shown here is derived from an EMBL/GenBank/DDBJ whole genome shotgun (WGS) entry which is preliminary data.</text>
</comment>
<dbReference type="Proteomes" id="UP001230145">
    <property type="component" value="Unassembled WGS sequence"/>
</dbReference>
<sequence length="981" mass="101442">MNVTLIAIVSVALVLGFGGPLVKPLDAQAGYGTGSATTPDPKSQYIDIVNWVDFNQVSALMKRYKPTPRTDGSAGRIENADLPVSVSSTTQIGEAQMITTCTVSQLRRLGGTTPASNFQTVDFHWPGGWISDGFDEYYGDQQLTGIGSAGGEFNFDVSCDVKLKTGPAAEPVEIPVQGLVFANAESLDNEKIAIQPSSSTGQDLTWRLLEYENQCGPRRGTTQLGVDASNTLTMTSNQSYCRDGLFSFTNMFAEGADSAWIHMALTRGGNYLAIGVVAAYDSGDAPLSYGEAGAIFQPVVSGGAIEPNTSLKNADAIPQATVRYASSPVLGALAPDGDMSNMQADNSWYDLAGDDRNGWPGRNDEDALAEPVVVPALAATYQHTFPCSSNTSPTYVAGWLDWNGDGTFTASERSSGQCVDGKAVLEWDVTDAMLPTDRTPGVLGSALRLMISTTEINEANGITDSGLGVLQNGEVEDHAVTIVKPGFTVTKETLDAAGVATPAAGWEFTAAAAQGAPLLAEVSATNPGGNAVGTLTQTTAAGATTLHFPLTFAQVDPATPVPLTNAAASFANVSADIKIDEATQPGYLLFEQNGAAATGALRDRAATGLADASVYGYPDMVMPTWVGNNTDAQTGHGSGFTLRDFTPLTVADYTVRNQPTGGFEVTPAVDTSQVELSPGEAVDPNLTFEGTWQCTPPASFTGPTGTDATQPQVVTGTWGPVAAGATATVIGDGAATPKIPLGSVCTVTQTQRASTSPGNETNSAPIAGATQYTWGETTYAPQEVTAKNVALGQQLDAVTVTNPVVDSPVTDVTFTKVNPEGATLQGATFQLTGPAGFDSRAISDCTASPCDPTLGDINPAPGVYTIEGLPVGEYTLAETNAPAGYDSQRMKFRGAAGDYAASVTFGVVVDDLTNPAGKTLADLENARLPLAGLPGLPMSGGLGEDAFKVLGGILVLFAAGVGLYAGWRRRNGGLADGRVGL</sequence>
<organism evidence="4 5">
    <name type="scientific">Trueperella abortisuis</name>
    <dbReference type="NCBI Taxonomy" id="445930"/>
    <lineage>
        <taxon>Bacteria</taxon>
        <taxon>Bacillati</taxon>
        <taxon>Actinomycetota</taxon>
        <taxon>Actinomycetes</taxon>
        <taxon>Actinomycetales</taxon>
        <taxon>Actinomycetaceae</taxon>
        <taxon>Trueperella</taxon>
    </lineage>
</organism>
<gene>
    <name evidence="4" type="ORF">J2S45_000131</name>
</gene>
<keyword evidence="1" id="KW-0472">Membrane</keyword>
<feature type="domain" description="GEVED" evidence="3">
    <location>
        <begin position="395"/>
        <end position="481"/>
    </location>
</feature>
<proteinExistence type="predicted"/>
<dbReference type="Pfam" id="PF20009">
    <property type="entry name" value="GEVED"/>
    <property type="match status" value="1"/>
</dbReference>
<dbReference type="Pfam" id="PF17802">
    <property type="entry name" value="SpaA"/>
    <property type="match status" value="1"/>
</dbReference>
<evidence type="ECO:0000256" key="1">
    <source>
        <dbReference type="SAM" id="Phobius"/>
    </source>
</evidence>
<feature type="domain" description="SpaA-like prealbumin fold" evidence="2">
    <location>
        <begin position="811"/>
        <end position="892"/>
    </location>
</feature>
<evidence type="ECO:0000313" key="4">
    <source>
        <dbReference type="EMBL" id="MDP9831452.1"/>
    </source>
</evidence>
<dbReference type="InterPro" id="IPR041033">
    <property type="entry name" value="SpaA_PFL_dom_1"/>
</dbReference>
<name>A0ABT9PG63_9ACTO</name>
<keyword evidence="5" id="KW-1185">Reference proteome</keyword>
<dbReference type="Gene3D" id="2.60.40.10">
    <property type="entry name" value="Immunoglobulins"/>
    <property type="match status" value="1"/>
</dbReference>
<protein>
    <recommendedName>
        <fullName evidence="6">Prealbumin-like fold domain-containing protein</fullName>
    </recommendedName>
</protein>
<evidence type="ECO:0000259" key="3">
    <source>
        <dbReference type="Pfam" id="PF20009"/>
    </source>
</evidence>
<reference evidence="4 5" key="1">
    <citation type="submission" date="2023-07" db="EMBL/GenBank/DDBJ databases">
        <title>Sequencing the genomes of 1000 actinobacteria strains.</title>
        <authorList>
            <person name="Klenk H.-P."/>
        </authorList>
    </citation>
    <scope>NUCLEOTIDE SEQUENCE [LARGE SCALE GENOMIC DNA]</scope>
    <source>
        <strain evidence="4 5">DSM 19515</strain>
    </source>
</reference>
<feature type="transmembrane region" description="Helical" evidence="1">
    <location>
        <begin position="946"/>
        <end position="967"/>
    </location>
</feature>
<keyword evidence="1" id="KW-1133">Transmembrane helix</keyword>
<keyword evidence="1" id="KW-0812">Transmembrane</keyword>
<evidence type="ECO:0000313" key="5">
    <source>
        <dbReference type="Proteomes" id="UP001230145"/>
    </source>
</evidence>